<protein>
    <submittedName>
        <fullName evidence="3">SRPBCC family protein</fullName>
    </submittedName>
</protein>
<evidence type="ECO:0000313" key="3">
    <source>
        <dbReference type="EMBL" id="MEM0575647.1"/>
    </source>
</evidence>
<evidence type="ECO:0000313" key="4">
    <source>
        <dbReference type="Proteomes" id="UP001468798"/>
    </source>
</evidence>
<dbReference type="RefSeq" id="WP_342690733.1">
    <property type="nucleotide sequence ID" value="NZ_JBCGDP010000003.1"/>
</dbReference>
<name>A0ABU9NMQ6_9FLAO</name>
<feature type="domain" description="Coenzyme Q-binding protein COQ10 START" evidence="2">
    <location>
        <begin position="39"/>
        <end position="154"/>
    </location>
</feature>
<evidence type="ECO:0000259" key="2">
    <source>
        <dbReference type="Pfam" id="PF03364"/>
    </source>
</evidence>
<evidence type="ECO:0000256" key="1">
    <source>
        <dbReference type="ARBA" id="ARBA00008918"/>
    </source>
</evidence>
<proteinExistence type="inferred from homology"/>
<organism evidence="3 4">
    <name type="scientific">Flavobacterium polysaccharolyticum</name>
    <dbReference type="NCBI Taxonomy" id="3133148"/>
    <lineage>
        <taxon>Bacteria</taxon>
        <taxon>Pseudomonadati</taxon>
        <taxon>Bacteroidota</taxon>
        <taxon>Flavobacteriia</taxon>
        <taxon>Flavobacteriales</taxon>
        <taxon>Flavobacteriaceae</taxon>
        <taxon>Flavobacterium</taxon>
    </lineage>
</organism>
<dbReference type="InterPro" id="IPR023393">
    <property type="entry name" value="START-like_dom_sf"/>
</dbReference>
<dbReference type="SUPFAM" id="SSF55961">
    <property type="entry name" value="Bet v1-like"/>
    <property type="match status" value="1"/>
</dbReference>
<comment type="caution">
    <text evidence="3">The sequence shown here is derived from an EMBL/GenBank/DDBJ whole genome shotgun (WGS) entry which is preliminary data.</text>
</comment>
<dbReference type="InterPro" id="IPR011256">
    <property type="entry name" value="Reg_factor_effector_dom_sf"/>
</dbReference>
<dbReference type="CDD" id="cd07818">
    <property type="entry name" value="SRPBCC_1"/>
    <property type="match status" value="1"/>
</dbReference>
<dbReference type="Gene3D" id="3.20.80.10">
    <property type="entry name" value="Regulatory factor, effector binding domain"/>
    <property type="match status" value="1"/>
</dbReference>
<sequence>MQILKYLFLLLLLTAVATTIFVATQKGAFQLERSKVINSPKAAVFNYVNDYQNWPDFNTWMLEDKNLKMSYPATNSGNRASCSWTGADGTGDIQTLSTKFNESITQKLNNNGTESEVFWHFKDTIGGTKVTWKTKGNLSFELKMLATLKGGVERNLGSIYEKSLKNLDKILDYEMNTYSIKVVGEIRKTSTYYLSQSFSSKIVNINKNSRIIFSKIIDYCYRNGIEIYGKPFIIYHFYDAKKETAKLSFCIPVKNEIVPTSESGFVAGKLLSFPAIKTVLKGDSSHLQKALDQTNTYFNTKIISREATFSHIEVYAIGKNELRQPSKWVTYIYTPIKPKVIPAPVVRPLTPKKEPAVTTPVEEEIPTEF</sequence>
<gene>
    <name evidence="3" type="ORF">WFZ86_03980</name>
</gene>
<accession>A0ABU9NMQ6</accession>
<dbReference type="Pfam" id="PF03364">
    <property type="entry name" value="Polyketide_cyc"/>
    <property type="match status" value="1"/>
</dbReference>
<dbReference type="EMBL" id="JBCGDP010000003">
    <property type="protein sequence ID" value="MEM0575647.1"/>
    <property type="molecule type" value="Genomic_DNA"/>
</dbReference>
<dbReference type="Gene3D" id="3.30.530.20">
    <property type="match status" value="1"/>
</dbReference>
<reference evidence="3 4" key="1">
    <citation type="submission" date="2024-03" db="EMBL/GenBank/DDBJ databases">
        <title>Two novel species of the genus Flavobacterium exhibiting potentially degradation of complex polysaccharides.</title>
        <authorList>
            <person name="Lian X."/>
        </authorList>
    </citation>
    <scope>NUCLEOTIDE SEQUENCE [LARGE SCALE GENOMIC DNA]</scope>
    <source>
        <strain evidence="3 4">N6</strain>
    </source>
</reference>
<comment type="similarity">
    <text evidence="1">Belongs to the ribosome association toxin RatA family.</text>
</comment>
<dbReference type="Proteomes" id="UP001468798">
    <property type="component" value="Unassembled WGS sequence"/>
</dbReference>
<keyword evidence="4" id="KW-1185">Reference proteome</keyword>
<dbReference type="InterPro" id="IPR005031">
    <property type="entry name" value="COQ10_START"/>
</dbReference>